<evidence type="ECO:0000313" key="2">
    <source>
        <dbReference type="Proteomes" id="UP000065521"/>
    </source>
</evidence>
<evidence type="ECO:0000313" key="1">
    <source>
        <dbReference type="EMBL" id="KUZ88359.1"/>
    </source>
</evidence>
<organism evidence="1 2">
    <name type="scientific">Burkholderia ubonensis</name>
    <dbReference type="NCBI Taxonomy" id="101571"/>
    <lineage>
        <taxon>Bacteria</taxon>
        <taxon>Pseudomonadati</taxon>
        <taxon>Pseudomonadota</taxon>
        <taxon>Betaproteobacteria</taxon>
        <taxon>Burkholderiales</taxon>
        <taxon>Burkholderiaceae</taxon>
        <taxon>Burkholderia</taxon>
        <taxon>Burkholderia cepacia complex</taxon>
    </lineage>
</organism>
<accession>A0A102L711</accession>
<reference evidence="1 2" key="1">
    <citation type="submission" date="2015-11" db="EMBL/GenBank/DDBJ databases">
        <title>Expanding the genomic diversity of Burkholderia species for the development of highly accurate diagnostics.</title>
        <authorList>
            <person name="Sahl J."/>
            <person name="Keim P."/>
            <person name="Wagner D."/>
        </authorList>
    </citation>
    <scope>NUCLEOTIDE SEQUENCE [LARGE SCALE GENOMIC DNA]</scope>
    <source>
        <strain evidence="1 2">RF32-BP4</strain>
    </source>
</reference>
<proteinExistence type="predicted"/>
<comment type="caution">
    <text evidence="1">The sequence shown here is derived from an EMBL/GenBank/DDBJ whole genome shotgun (WGS) entry which is preliminary data.</text>
</comment>
<name>A0A102L711_9BURK</name>
<dbReference type="Proteomes" id="UP000065521">
    <property type="component" value="Unassembled WGS sequence"/>
</dbReference>
<dbReference type="EMBL" id="LOTN01000037">
    <property type="protein sequence ID" value="KUZ88359.1"/>
    <property type="molecule type" value="Genomic_DNA"/>
</dbReference>
<gene>
    <name evidence="1" type="ORF">WI38_19480</name>
</gene>
<dbReference type="AlphaFoldDB" id="A0A102L711"/>
<protein>
    <submittedName>
        <fullName evidence="1">Uncharacterized protein</fullName>
    </submittedName>
</protein>
<dbReference type="RefSeq" id="WP_059709247.1">
    <property type="nucleotide sequence ID" value="NZ_CP013371.1"/>
</dbReference>
<sequence>MALNMSAENFPSAAFSGHALLTPCGFGQGEFKGVVFLGALRLNCCDGCATGGNFGAAFGMVIPS</sequence>